<keyword evidence="11" id="KW-1185">Reference proteome</keyword>
<evidence type="ECO:0000256" key="3">
    <source>
        <dbReference type="ARBA" id="ARBA00022737"/>
    </source>
</evidence>
<dbReference type="GO" id="GO:0000978">
    <property type="term" value="F:RNA polymerase II cis-regulatory region sequence-specific DNA binding"/>
    <property type="evidence" value="ECO:0007669"/>
    <property type="project" value="TreeGrafter"/>
</dbReference>
<dbReference type="EMBL" id="CAJHNH020003657">
    <property type="protein sequence ID" value="CAG5129729.1"/>
    <property type="molecule type" value="Genomic_DNA"/>
</dbReference>
<evidence type="ECO:0000313" key="11">
    <source>
        <dbReference type="Proteomes" id="UP000678393"/>
    </source>
</evidence>
<dbReference type="Proteomes" id="UP000678393">
    <property type="component" value="Unassembled WGS sequence"/>
</dbReference>
<sequence length="569" mass="63399">PKLRDMRKKDRVCVNESLPCTESSPPEDLSESQLENTQLEERMTQDSSSAFVTPSPSPEGVSPPLSLALSFLSSSSSSHSLLKKGYKRRGSITNCTDNEDSNRGYERPGKEVDEHSGIFSSSTRPIAVVGGQFITLSNEHSRSGFSDVPHDLYTLVQAGTVLPGSRPEAYRIIQRMECNGKLNREGLNLKSLTPDTFNVHSKCFCAGDTHNHSCAYNIESFGSKSNSCSPSTSSHEMDRCEKPVVDTSGQFVELSAGRFSHCHSSLLSSPLSSSSLSPPVSSSSYDTKPKIISDLAVDNSDTRPAEGLIFGHKRIKLEPQDVPSSVSGRVMWTGLTIPEFTRKIEVITKTECDQSAYDSPSYSPALSHHSDEKDQCEPVDLSLVKRADRRETRADTHHGLDLRITKREPEEHPAGTTESVNKIGSAALLSLRRIKEASEQFKCLNSNTNAGAVDPTSKLMRYPVSRVHQKVEDMYDDVDNQKARRVHSCDFEGCNKVYTKSSHLKAHRRTHTGEKPYICTWEGCTWRFARSDELTRHYRKHTGDKPFKCQVCDRAFSRSDHLSLHMKRH</sequence>
<keyword evidence="2" id="KW-0479">Metal-binding</keyword>
<feature type="region of interest" description="Disordered" evidence="8">
    <location>
        <begin position="1"/>
        <end position="62"/>
    </location>
</feature>
<dbReference type="InterPro" id="IPR036236">
    <property type="entry name" value="Znf_C2H2_sf"/>
</dbReference>
<evidence type="ECO:0000256" key="5">
    <source>
        <dbReference type="ARBA" id="ARBA00022833"/>
    </source>
</evidence>
<dbReference type="GO" id="GO:0005634">
    <property type="term" value="C:nucleus"/>
    <property type="evidence" value="ECO:0007669"/>
    <property type="project" value="UniProtKB-SubCell"/>
</dbReference>
<keyword evidence="4 7" id="KW-0863">Zinc-finger</keyword>
<accession>A0A8S3ZK48</accession>
<dbReference type="InterPro" id="IPR013087">
    <property type="entry name" value="Znf_C2H2_type"/>
</dbReference>
<evidence type="ECO:0000256" key="4">
    <source>
        <dbReference type="ARBA" id="ARBA00022771"/>
    </source>
</evidence>
<feature type="compositionally biased region" description="Polar residues" evidence="8">
    <location>
        <begin position="45"/>
        <end position="54"/>
    </location>
</feature>
<gene>
    <name evidence="10" type="ORF">CUNI_LOCUS15287</name>
</gene>
<dbReference type="OrthoDB" id="4748970at2759"/>
<reference evidence="10" key="1">
    <citation type="submission" date="2021-04" db="EMBL/GenBank/DDBJ databases">
        <authorList>
            <consortium name="Molecular Ecology Group"/>
        </authorList>
    </citation>
    <scope>NUCLEOTIDE SEQUENCE</scope>
</reference>
<name>A0A8S3ZK48_9EUPU</name>
<keyword evidence="5" id="KW-0862">Zinc</keyword>
<dbReference type="FunFam" id="3.30.160.60:FF:000018">
    <property type="entry name" value="Krueppel-like factor 15"/>
    <property type="match status" value="1"/>
</dbReference>
<feature type="region of interest" description="Disordered" evidence="8">
    <location>
        <begin position="357"/>
        <end position="376"/>
    </location>
</feature>
<evidence type="ECO:0000313" key="10">
    <source>
        <dbReference type="EMBL" id="CAG5129729.1"/>
    </source>
</evidence>
<comment type="subcellular location">
    <subcellularLocation>
        <location evidence="1">Nucleus</location>
    </subcellularLocation>
</comment>
<dbReference type="SMART" id="SM00355">
    <property type="entry name" value="ZnF_C2H2"/>
    <property type="match status" value="3"/>
</dbReference>
<dbReference type="PANTHER" id="PTHR23235">
    <property type="entry name" value="KRUEPPEL-LIKE TRANSCRIPTION FACTOR"/>
    <property type="match status" value="1"/>
</dbReference>
<evidence type="ECO:0000256" key="1">
    <source>
        <dbReference type="ARBA" id="ARBA00004123"/>
    </source>
</evidence>
<comment type="caution">
    <text evidence="10">The sequence shown here is derived from an EMBL/GenBank/DDBJ whole genome shotgun (WGS) entry which is preliminary data.</text>
</comment>
<evidence type="ECO:0000256" key="6">
    <source>
        <dbReference type="ARBA" id="ARBA00023242"/>
    </source>
</evidence>
<dbReference type="Pfam" id="PF00096">
    <property type="entry name" value="zf-C2H2"/>
    <property type="match status" value="3"/>
</dbReference>
<keyword evidence="3" id="KW-0677">Repeat</keyword>
<protein>
    <recommendedName>
        <fullName evidence="9">C2H2-type domain-containing protein</fullName>
    </recommendedName>
</protein>
<evidence type="ECO:0000256" key="8">
    <source>
        <dbReference type="SAM" id="MobiDB-lite"/>
    </source>
</evidence>
<proteinExistence type="predicted"/>
<dbReference type="AlphaFoldDB" id="A0A8S3ZK48"/>
<feature type="compositionally biased region" description="Basic and acidic residues" evidence="8">
    <location>
        <begin position="100"/>
        <end position="116"/>
    </location>
</feature>
<dbReference type="GO" id="GO:0008270">
    <property type="term" value="F:zinc ion binding"/>
    <property type="evidence" value="ECO:0007669"/>
    <property type="project" value="UniProtKB-KW"/>
</dbReference>
<feature type="domain" description="C2H2-type" evidence="9">
    <location>
        <begin position="517"/>
        <end position="546"/>
    </location>
</feature>
<feature type="domain" description="C2H2-type" evidence="9">
    <location>
        <begin position="547"/>
        <end position="569"/>
    </location>
</feature>
<dbReference type="PANTHER" id="PTHR23235:SF150">
    <property type="entry name" value="KRUEPPEL-LIKE FACTOR LUNA"/>
    <property type="match status" value="1"/>
</dbReference>
<dbReference type="PROSITE" id="PS00028">
    <property type="entry name" value="ZINC_FINGER_C2H2_1"/>
    <property type="match status" value="3"/>
</dbReference>
<keyword evidence="6" id="KW-0539">Nucleus</keyword>
<dbReference type="PROSITE" id="PS50157">
    <property type="entry name" value="ZINC_FINGER_C2H2_2"/>
    <property type="match status" value="3"/>
</dbReference>
<evidence type="ECO:0000256" key="2">
    <source>
        <dbReference type="ARBA" id="ARBA00022723"/>
    </source>
</evidence>
<feature type="region of interest" description="Disordered" evidence="8">
    <location>
        <begin position="90"/>
        <end position="117"/>
    </location>
</feature>
<dbReference type="GO" id="GO:0000981">
    <property type="term" value="F:DNA-binding transcription factor activity, RNA polymerase II-specific"/>
    <property type="evidence" value="ECO:0007669"/>
    <property type="project" value="TreeGrafter"/>
</dbReference>
<feature type="non-terminal residue" evidence="10">
    <location>
        <position position="569"/>
    </location>
</feature>
<evidence type="ECO:0000256" key="7">
    <source>
        <dbReference type="PROSITE-ProRule" id="PRU00042"/>
    </source>
</evidence>
<dbReference type="Gene3D" id="3.30.160.60">
    <property type="entry name" value="Classic Zinc Finger"/>
    <property type="match status" value="3"/>
</dbReference>
<organism evidence="10 11">
    <name type="scientific">Candidula unifasciata</name>
    <dbReference type="NCBI Taxonomy" id="100452"/>
    <lineage>
        <taxon>Eukaryota</taxon>
        <taxon>Metazoa</taxon>
        <taxon>Spiralia</taxon>
        <taxon>Lophotrochozoa</taxon>
        <taxon>Mollusca</taxon>
        <taxon>Gastropoda</taxon>
        <taxon>Heterobranchia</taxon>
        <taxon>Euthyneura</taxon>
        <taxon>Panpulmonata</taxon>
        <taxon>Eupulmonata</taxon>
        <taxon>Stylommatophora</taxon>
        <taxon>Helicina</taxon>
        <taxon>Helicoidea</taxon>
        <taxon>Geomitridae</taxon>
        <taxon>Candidula</taxon>
    </lineage>
</organism>
<dbReference type="FunFam" id="3.30.160.60:FF:000736">
    <property type="entry name" value="Zinc finger protein 423"/>
    <property type="match status" value="1"/>
</dbReference>
<dbReference type="SUPFAM" id="SSF57667">
    <property type="entry name" value="beta-beta-alpha zinc fingers"/>
    <property type="match status" value="2"/>
</dbReference>
<evidence type="ECO:0000259" key="9">
    <source>
        <dbReference type="PROSITE" id="PS50157"/>
    </source>
</evidence>
<dbReference type="FunFam" id="3.30.160.60:FF:000021">
    <property type="entry name" value="Basic krueppel-like factor 3"/>
    <property type="match status" value="1"/>
</dbReference>
<feature type="domain" description="C2H2-type" evidence="9">
    <location>
        <begin position="487"/>
        <end position="516"/>
    </location>
</feature>